<evidence type="ECO:0000256" key="1">
    <source>
        <dbReference type="SAM" id="SignalP"/>
    </source>
</evidence>
<feature type="signal peptide" evidence="1">
    <location>
        <begin position="1"/>
        <end position="21"/>
    </location>
</feature>
<dbReference type="NCBIfam" id="NF047637">
    <property type="entry name" value="lipo_CC0125"/>
    <property type="match status" value="1"/>
</dbReference>
<name>A0ABQ3KYK5_9ALTE</name>
<reference evidence="3" key="1">
    <citation type="journal article" date="2019" name="Int. J. Syst. Evol. Microbiol.">
        <title>The Global Catalogue of Microorganisms (GCM) 10K type strain sequencing project: providing services to taxonomists for standard genome sequencing and annotation.</title>
        <authorList>
            <consortium name="The Broad Institute Genomics Platform"/>
            <consortium name="The Broad Institute Genome Sequencing Center for Infectious Disease"/>
            <person name="Wu L."/>
            <person name="Ma J."/>
        </authorList>
    </citation>
    <scope>NUCLEOTIDE SEQUENCE [LARGE SCALE GENOMIC DNA]</scope>
    <source>
        <strain evidence="3">CGMCC 1.7003</strain>
    </source>
</reference>
<dbReference type="PROSITE" id="PS51257">
    <property type="entry name" value="PROKAR_LIPOPROTEIN"/>
    <property type="match status" value="1"/>
</dbReference>
<keyword evidence="3" id="KW-1185">Reference proteome</keyword>
<evidence type="ECO:0000313" key="2">
    <source>
        <dbReference type="EMBL" id="GHG67542.1"/>
    </source>
</evidence>
<sequence length="164" mass="18430">MKQLKQLTELLIILATLLLSACSSQPDYRPAKGNGYGYSELQISQNYYRVTFKARGDERGKARAYALRRAAELTAEQGYDWFVVVDKETIAERDRTSDNRLGASYQQTTVKDCSLLGCRNRTVTQPHYEVGIHAAGRDQIESVLEIRLGKGVMPEGTNSYPANY</sequence>
<accession>A0ABQ3KYK5</accession>
<dbReference type="RefSeq" id="WP_189432131.1">
    <property type="nucleotide sequence ID" value="NZ_BNAO01000003.1"/>
</dbReference>
<proteinExistence type="predicted"/>
<keyword evidence="1" id="KW-0732">Signal</keyword>
<comment type="caution">
    <text evidence="2">The sequence shown here is derived from an EMBL/GenBank/DDBJ whole genome shotgun (WGS) entry which is preliminary data.</text>
</comment>
<feature type="chain" id="PRO_5045283772" description="DUF4136 domain-containing protein" evidence="1">
    <location>
        <begin position="22"/>
        <end position="164"/>
    </location>
</feature>
<dbReference type="Proteomes" id="UP000659697">
    <property type="component" value="Unassembled WGS sequence"/>
</dbReference>
<evidence type="ECO:0000313" key="3">
    <source>
        <dbReference type="Proteomes" id="UP000659697"/>
    </source>
</evidence>
<protein>
    <recommendedName>
        <fullName evidence="4">DUF4136 domain-containing protein</fullName>
    </recommendedName>
</protein>
<gene>
    <name evidence="2" type="ORF">GCM10010919_16300</name>
</gene>
<organism evidence="2 3">
    <name type="scientific">Alishewanella longhuensis</name>
    <dbReference type="NCBI Taxonomy" id="1091037"/>
    <lineage>
        <taxon>Bacteria</taxon>
        <taxon>Pseudomonadati</taxon>
        <taxon>Pseudomonadota</taxon>
        <taxon>Gammaproteobacteria</taxon>
        <taxon>Alteromonadales</taxon>
        <taxon>Alteromonadaceae</taxon>
        <taxon>Alishewanella</taxon>
    </lineage>
</organism>
<evidence type="ECO:0008006" key="4">
    <source>
        <dbReference type="Google" id="ProtNLM"/>
    </source>
</evidence>
<dbReference type="EMBL" id="BNAO01000003">
    <property type="protein sequence ID" value="GHG67542.1"/>
    <property type="molecule type" value="Genomic_DNA"/>
</dbReference>